<dbReference type="Gene3D" id="3.30.530.20">
    <property type="match status" value="1"/>
</dbReference>
<comment type="similarity">
    <text evidence="1">Belongs to the AHA1 family.</text>
</comment>
<keyword evidence="4" id="KW-1185">Reference proteome</keyword>
<organism evidence="3 4">
    <name type="scientific">Fertoeibacter niger</name>
    <dbReference type="NCBI Taxonomy" id="2656921"/>
    <lineage>
        <taxon>Bacteria</taxon>
        <taxon>Pseudomonadati</taxon>
        <taxon>Pseudomonadota</taxon>
        <taxon>Alphaproteobacteria</taxon>
        <taxon>Rhodobacterales</taxon>
        <taxon>Paracoccaceae</taxon>
        <taxon>Fertoeibacter</taxon>
    </lineage>
</organism>
<dbReference type="RefSeq" id="WP_152824993.1">
    <property type="nucleotide sequence ID" value="NZ_WHUT02000003.1"/>
</dbReference>
<evidence type="ECO:0000256" key="1">
    <source>
        <dbReference type="ARBA" id="ARBA00006817"/>
    </source>
</evidence>
<dbReference type="InterPro" id="IPR023393">
    <property type="entry name" value="START-like_dom_sf"/>
</dbReference>
<protein>
    <submittedName>
        <fullName evidence="3">SRPBCC family protein</fullName>
    </submittedName>
</protein>
<evidence type="ECO:0000313" key="4">
    <source>
        <dbReference type="Proteomes" id="UP000484076"/>
    </source>
</evidence>
<dbReference type="EMBL" id="WHUT02000003">
    <property type="protein sequence ID" value="NUB43896.1"/>
    <property type="molecule type" value="Genomic_DNA"/>
</dbReference>
<feature type="domain" description="Activator of Hsp90 ATPase homologue 1/2-like C-terminal" evidence="2">
    <location>
        <begin position="17"/>
        <end position="152"/>
    </location>
</feature>
<dbReference type="Pfam" id="PF08327">
    <property type="entry name" value="AHSA1"/>
    <property type="match status" value="1"/>
</dbReference>
<evidence type="ECO:0000313" key="3">
    <source>
        <dbReference type="EMBL" id="NUB43896.1"/>
    </source>
</evidence>
<dbReference type="SUPFAM" id="SSF55961">
    <property type="entry name" value="Bet v1-like"/>
    <property type="match status" value="1"/>
</dbReference>
<accession>A0A8X8KNK7</accession>
<comment type="caution">
    <text evidence="3">The sequence shown here is derived from an EMBL/GenBank/DDBJ whole genome shotgun (WGS) entry which is preliminary data.</text>
</comment>
<dbReference type="AlphaFoldDB" id="A0A8X8KNK7"/>
<name>A0A8X8KNK7_9RHOB</name>
<sequence>MTPLNPELDLELTRLLKAPPAKVWRCWTEPELLKRWFTPHPVVTREAIMDVRPGGRFYTVMVIDGVDHASDGCFLAVEPERLLVFTDTLEAGFRPVAEPGLGFTAMLTFTAEDGGTRYTARAMHGKPESAKQHAEMGFHEGWGAVAVQLEGVAQGL</sequence>
<dbReference type="CDD" id="cd08896">
    <property type="entry name" value="SRPBCC_CalC_Aha1-like_3"/>
    <property type="match status" value="1"/>
</dbReference>
<dbReference type="Proteomes" id="UP000484076">
    <property type="component" value="Unassembled WGS sequence"/>
</dbReference>
<reference evidence="3" key="1">
    <citation type="submission" date="2020-05" db="EMBL/GenBank/DDBJ databases">
        <title>Fertoebacter nigrum gen. nov., sp. nov., a new member of the family Rhodobacteraceae.</title>
        <authorList>
            <person name="Szuroczki S."/>
            <person name="Abbaszade G."/>
            <person name="Buni D."/>
            <person name="Schumann P."/>
            <person name="Toth E."/>
        </authorList>
    </citation>
    <scope>NUCLEOTIDE SEQUENCE</scope>
    <source>
        <strain evidence="3">RG-N-1a</strain>
    </source>
</reference>
<dbReference type="InterPro" id="IPR013538">
    <property type="entry name" value="ASHA1/2-like_C"/>
</dbReference>
<proteinExistence type="inferred from homology"/>
<gene>
    <name evidence="3" type="ORF">GEU84_005855</name>
</gene>
<evidence type="ECO:0000259" key="2">
    <source>
        <dbReference type="Pfam" id="PF08327"/>
    </source>
</evidence>